<evidence type="ECO:0000313" key="2">
    <source>
        <dbReference type="Proteomes" id="UP000254919"/>
    </source>
</evidence>
<reference evidence="1 2" key="1">
    <citation type="submission" date="2018-06" db="EMBL/GenBank/DDBJ databases">
        <authorList>
            <consortium name="Pathogen Informatics"/>
            <person name="Doyle S."/>
        </authorList>
    </citation>
    <scope>NUCLEOTIDE SEQUENCE [LARGE SCALE GENOMIC DNA]</scope>
    <source>
        <strain evidence="1 2">NCTC13291</strain>
    </source>
</reference>
<gene>
    <name evidence="1" type="ORF">NCTC13291_03040</name>
</gene>
<evidence type="ECO:0000313" key="1">
    <source>
        <dbReference type="EMBL" id="SUE41452.1"/>
    </source>
</evidence>
<dbReference type="AlphaFoldDB" id="A0A379N4X2"/>
<dbReference type="Gene3D" id="3.90.1680.20">
    <property type="match status" value="1"/>
</dbReference>
<dbReference type="EMBL" id="UGVN01000001">
    <property type="protein sequence ID" value="SUE41452.1"/>
    <property type="molecule type" value="Genomic_DNA"/>
</dbReference>
<name>A0A379N4X2_9PROT</name>
<accession>A0A379N4X2</accession>
<evidence type="ECO:0008006" key="3">
    <source>
        <dbReference type="Google" id="ProtNLM"/>
    </source>
</evidence>
<dbReference type="SUPFAM" id="SSF143081">
    <property type="entry name" value="BB1717-like"/>
    <property type="match status" value="1"/>
</dbReference>
<dbReference type="InterPro" id="IPR036590">
    <property type="entry name" value="SRAP-like"/>
</dbReference>
<sequence length="70" mass="7760">MCNLYSMTSNQRAILDLTRATRDSTGNQPPLPAIYPDSMAPVVRQAEDGERELTMMRWGCRGQSSMAAIP</sequence>
<organism evidence="1 2">
    <name type="scientific">Roseomonas mucosa</name>
    <dbReference type="NCBI Taxonomy" id="207340"/>
    <lineage>
        <taxon>Bacteria</taxon>
        <taxon>Pseudomonadati</taxon>
        <taxon>Pseudomonadota</taxon>
        <taxon>Alphaproteobacteria</taxon>
        <taxon>Acetobacterales</taxon>
        <taxon>Roseomonadaceae</taxon>
        <taxon>Roseomonas</taxon>
    </lineage>
</organism>
<proteinExistence type="predicted"/>
<dbReference type="Proteomes" id="UP000254919">
    <property type="component" value="Unassembled WGS sequence"/>
</dbReference>
<protein>
    <recommendedName>
        <fullName evidence="3">SOS response-associated peptidase</fullName>
    </recommendedName>
</protein>